<evidence type="ECO:0000256" key="1">
    <source>
        <dbReference type="SAM" id="MobiDB-lite"/>
    </source>
</evidence>
<evidence type="ECO:0000313" key="3">
    <source>
        <dbReference type="Proteomes" id="UP000002382"/>
    </source>
</evidence>
<dbReference type="RefSeq" id="WP_015868769.1">
    <property type="nucleotide sequence ID" value="NC_012785.1"/>
</dbReference>
<dbReference type="AlphaFoldDB" id="C5CE20"/>
<dbReference type="Proteomes" id="UP000002382">
    <property type="component" value="Chromosome"/>
</dbReference>
<name>C5CE20_KOSOT</name>
<dbReference type="HOGENOM" id="CLU_1260055_0_0_0"/>
<proteinExistence type="predicted"/>
<sequence length="219" mass="23855">MIAVRIISIALTILAVLSGSLLAASGLFDPEFEFGVLNTILSSENIGNISLELIFKVQELTGENVLAIYPLSSENQLWRVITPTASITISGDSGKIITIEEKNCDLDLGAPAVSLEDAFALAYLQTGVEPIAGLLVKKGKELRWEIFTRDAVITIDSEIPMVLDVITPNERIKELKVMIEKEKKPEPPIVVPKPDHPTKPSDDHEKPKPKPPGGKKDGR</sequence>
<feature type="compositionally biased region" description="Basic and acidic residues" evidence="1">
    <location>
        <begin position="193"/>
        <end position="219"/>
    </location>
</feature>
<protein>
    <submittedName>
        <fullName evidence="2">Uncharacterized protein</fullName>
    </submittedName>
</protein>
<reference evidence="2 3" key="2">
    <citation type="journal article" date="2011" name="J. Bacteriol.">
        <title>Genome Sequence of Kosmotoga olearia Strain TBF 19.5.1, a Thermophilic Bacterium with a Wide Growth Temperature Range, Isolated from the Troll B Oil Platform in the North Sea.</title>
        <authorList>
            <person name="Swithers K.S."/>
            <person name="Dipippo J.L."/>
            <person name="Bruce D.C."/>
            <person name="Detter C."/>
            <person name="Tapia R."/>
            <person name="Han S."/>
            <person name="Goodwin L.A."/>
            <person name="Han J."/>
            <person name="Woyke T."/>
            <person name="Pitluck S."/>
            <person name="Pennacchio L."/>
            <person name="Nolan M."/>
            <person name="Mikhailova N."/>
            <person name="Land M.L."/>
            <person name="Nesbo C.L."/>
            <person name="Gogarten J.P."/>
            <person name="Noll K.M."/>
        </authorList>
    </citation>
    <scope>NUCLEOTIDE SEQUENCE [LARGE SCALE GENOMIC DNA]</scope>
    <source>
        <strain evidence="3">ATCC BAA-1733 / DSM 21960 / TBF 19.5.1</strain>
    </source>
</reference>
<evidence type="ECO:0000313" key="2">
    <source>
        <dbReference type="EMBL" id="ACR80122.1"/>
    </source>
</evidence>
<keyword evidence="3" id="KW-1185">Reference proteome</keyword>
<feature type="region of interest" description="Disordered" evidence="1">
    <location>
        <begin position="183"/>
        <end position="219"/>
    </location>
</feature>
<accession>C5CE20</accession>
<gene>
    <name evidence="2" type="ordered locus">Kole_1430</name>
</gene>
<dbReference type="EMBL" id="CP001634">
    <property type="protein sequence ID" value="ACR80122.1"/>
    <property type="molecule type" value="Genomic_DNA"/>
</dbReference>
<dbReference type="STRING" id="521045.Kole_1430"/>
<organism evidence="2 3">
    <name type="scientific">Kosmotoga olearia (strain ATCC BAA-1733 / DSM 21960 / TBF 19.5.1)</name>
    <dbReference type="NCBI Taxonomy" id="521045"/>
    <lineage>
        <taxon>Bacteria</taxon>
        <taxon>Thermotogati</taxon>
        <taxon>Thermotogota</taxon>
        <taxon>Thermotogae</taxon>
        <taxon>Kosmotogales</taxon>
        <taxon>Kosmotogaceae</taxon>
        <taxon>Kosmotoga</taxon>
    </lineage>
</organism>
<reference evidence="2 3" key="1">
    <citation type="submission" date="2009-06" db="EMBL/GenBank/DDBJ databases">
        <title>Complete sequence of Thermotogales bacterium TBF 19.5.1.</title>
        <authorList>
            <consortium name="US DOE Joint Genome Institute"/>
            <person name="Lucas S."/>
            <person name="Copeland A."/>
            <person name="Lapidus A."/>
            <person name="Glavina del Rio T."/>
            <person name="Tice H."/>
            <person name="Bruce D."/>
            <person name="Goodwin L."/>
            <person name="Pitluck S."/>
            <person name="Chertkov O."/>
            <person name="Brettin T."/>
            <person name="Detter J.C."/>
            <person name="Han C."/>
            <person name="Schmutz J."/>
            <person name="Larimer F."/>
            <person name="Land M."/>
            <person name="Hauser L."/>
            <person name="Kyrpides N."/>
            <person name="Ovchinnikova G."/>
            <person name="Noll K."/>
        </authorList>
    </citation>
    <scope>NUCLEOTIDE SEQUENCE [LARGE SCALE GENOMIC DNA]</scope>
    <source>
        <strain evidence="3">ATCC BAA-1733 / DSM 21960 / TBF 19.5.1</strain>
    </source>
</reference>
<dbReference type="KEGG" id="kol:Kole_1430"/>